<comment type="caution">
    <text evidence="6">The sequence shown here is derived from an EMBL/GenBank/DDBJ whole genome shotgun (WGS) entry which is preliminary data.</text>
</comment>
<comment type="catalytic activity">
    <reaction evidence="1">
        <text>Hydrolyzes the link between N-acetylmuramoyl residues and L-amino acid residues in certain cell-wall glycopeptides.</text>
        <dbReference type="EC" id="3.5.1.28"/>
    </reaction>
</comment>
<evidence type="ECO:0000313" key="6">
    <source>
        <dbReference type="EMBL" id="EDQ04020.1"/>
    </source>
</evidence>
<dbReference type="InterPro" id="IPR050695">
    <property type="entry name" value="N-acetylmuramoyl_amidase_3"/>
</dbReference>
<proteinExistence type="predicted"/>
<dbReference type="CDD" id="cd02696">
    <property type="entry name" value="MurNAc-LAA"/>
    <property type="match status" value="1"/>
</dbReference>
<dbReference type="PANTHER" id="PTHR30404">
    <property type="entry name" value="N-ACETYLMURAMOYL-L-ALANINE AMIDASE"/>
    <property type="match status" value="1"/>
</dbReference>
<dbReference type="EMBL" id="ABID01000005">
    <property type="protein sequence ID" value="EDQ04020.1"/>
    <property type="molecule type" value="Genomic_DNA"/>
</dbReference>
<evidence type="ECO:0000256" key="1">
    <source>
        <dbReference type="ARBA" id="ARBA00001561"/>
    </source>
</evidence>
<dbReference type="InterPro" id="IPR002508">
    <property type="entry name" value="MurNAc-LAA_cat"/>
</dbReference>
<evidence type="ECO:0000313" key="7">
    <source>
        <dbReference type="Proteomes" id="UP000003257"/>
    </source>
</evidence>
<protein>
    <recommendedName>
        <fullName evidence="2">N-acetylmuramoyl-L-alanine amidase</fullName>
        <ecNumber evidence="2">3.5.1.28</ecNumber>
    </recommendedName>
</protein>
<dbReference type="Pfam" id="PF01520">
    <property type="entry name" value="Amidase_3"/>
    <property type="match status" value="1"/>
</dbReference>
<dbReference type="SMART" id="SM00646">
    <property type="entry name" value="Ami_3"/>
    <property type="match status" value="1"/>
</dbReference>
<dbReference type="EC" id="3.5.1.28" evidence="2"/>
<feature type="signal peptide" evidence="4">
    <location>
        <begin position="1"/>
        <end position="22"/>
    </location>
</feature>
<evidence type="ECO:0000259" key="5">
    <source>
        <dbReference type="SMART" id="SM00646"/>
    </source>
</evidence>
<dbReference type="Gene3D" id="2.60.40.3500">
    <property type="match status" value="1"/>
</dbReference>
<name>A0ABM9X3E3_9RHOB</name>
<feature type="chain" id="PRO_5045039813" description="N-acetylmuramoyl-L-alanine amidase" evidence="4">
    <location>
        <begin position="23"/>
        <end position="406"/>
    </location>
</feature>
<dbReference type="PANTHER" id="PTHR30404:SF0">
    <property type="entry name" value="N-ACETYLMURAMOYL-L-ALANINE AMIDASE AMIC"/>
    <property type="match status" value="1"/>
</dbReference>
<evidence type="ECO:0000256" key="3">
    <source>
        <dbReference type="ARBA" id="ARBA00022801"/>
    </source>
</evidence>
<dbReference type="RefSeq" id="WP_007120335.1">
    <property type="nucleotide sequence ID" value="NZ_ABID01000005.1"/>
</dbReference>
<keyword evidence="4" id="KW-0732">Signal</keyword>
<keyword evidence="3" id="KW-0378">Hydrolase</keyword>
<dbReference type="Proteomes" id="UP000003257">
    <property type="component" value="Unassembled WGS sequence"/>
</dbReference>
<feature type="domain" description="MurNAc-LAA" evidence="5">
    <location>
        <begin position="236"/>
        <end position="391"/>
    </location>
</feature>
<sequence>MRAVLKGLAVALACAAPGGLAAQELTALARVDPVESTVKDGWFGKTDLTVALSQGVPFRVFLLDDPARLIVDFREADWSEVARGDLLAKPGRISALRYGAFQPGWSRLVADLAEPMVPAEIGMPVDAASGKARLEITLESVDAEVFAKAAGVPIDPDWTTALTAPPKPPVAGKDIFTVVLDPGHGGIDPGAQREGLDEKDLMLNFARDLRDALRRKGVDVLLTRDDDLFVALEHRVAIAHQAEADLFISLHADSLSQGGASGATVYTLSDDASDVATEHLAARHDRSDIIAGADLTGSDDQVAGILLDLARQETEPRSEALAKVLVEGMRGAGGPMNGRPLRRAGFSVLKSADIPSVLVEVGFLSSTRDLTNLRDPVWRASMVSAMADAIVTWRDQDAALKPLIRK</sequence>
<accession>A0ABM9X3E3</accession>
<dbReference type="Gene3D" id="3.40.630.40">
    <property type="entry name" value="Zn-dependent exopeptidases"/>
    <property type="match status" value="1"/>
</dbReference>
<gene>
    <name evidence="6" type="ORF">OIHEL45_11820</name>
</gene>
<evidence type="ECO:0000256" key="2">
    <source>
        <dbReference type="ARBA" id="ARBA00011901"/>
    </source>
</evidence>
<evidence type="ECO:0000256" key="4">
    <source>
        <dbReference type="SAM" id="SignalP"/>
    </source>
</evidence>
<reference evidence="6 7" key="1">
    <citation type="submission" date="2007-11" db="EMBL/GenBank/DDBJ databases">
        <authorList>
            <person name="Wagner-Dobler I."/>
            <person name="Ferriera S."/>
            <person name="Johnson J."/>
            <person name="Kravitz S."/>
            <person name="Beeson K."/>
            <person name="Sutton G."/>
            <person name="Rogers Y.-H."/>
            <person name="Friedman R."/>
            <person name="Frazier M."/>
            <person name="Venter J.C."/>
        </authorList>
    </citation>
    <scope>NUCLEOTIDE SEQUENCE [LARGE SCALE GENOMIC DNA]</scope>
    <source>
        <strain evidence="6 7">HEL-45</strain>
    </source>
</reference>
<dbReference type="SUPFAM" id="SSF53187">
    <property type="entry name" value="Zn-dependent exopeptidases"/>
    <property type="match status" value="1"/>
</dbReference>
<organism evidence="6 7">
    <name type="scientific">Sulfitobacter indolifex HEL-45</name>
    <dbReference type="NCBI Taxonomy" id="391624"/>
    <lineage>
        <taxon>Bacteria</taxon>
        <taxon>Pseudomonadati</taxon>
        <taxon>Pseudomonadota</taxon>
        <taxon>Alphaproteobacteria</taxon>
        <taxon>Rhodobacterales</taxon>
        <taxon>Roseobacteraceae</taxon>
        <taxon>Sulfitobacter</taxon>
    </lineage>
</organism>
<keyword evidence="7" id="KW-1185">Reference proteome</keyword>